<dbReference type="RefSeq" id="WP_007841234.1">
    <property type="nucleotide sequence ID" value="NZ_AKJY01000014.1"/>
</dbReference>
<protein>
    <recommendedName>
        <fullName evidence="4">PsbP C-terminal domain-containing protein</fullName>
    </recommendedName>
</protein>
<evidence type="ECO:0000313" key="3">
    <source>
        <dbReference type="Proteomes" id="UP000007509"/>
    </source>
</evidence>
<dbReference type="EMBL" id="AKJY01000014">
    <property type="protein sequence ID" value="EJL74252.1"/>
    <property type="molecule type" value="Genomic_DNA"/>
</dbReference>
<dbReference type="PATRIC" id="fig|1144316.3.peg.997"/>
<dbReference type="Proteomes" id="UP000007509">
    <property type="component" value="Unassembled WGS sequence"/>
</dbReference>
<dbReference type="AlphaFoldDB" id="J2T846"/>
<comment type="caution">
    <text evidence="2">The sequence shown here is derived from an EMBL/GenBank/DDBJ whole genome shotgun (WGS) entry which is preliminary data.</text>
</comment>
<proteinExistence type="predicted"/>
<keyword evidence="3" id="KW-1185">Reference proteome</keyword>
<feature type="signal peptide" evidence="1">
    <location>
        <begin position="1"/>
        <end position="21"/>
    </location>
</feature>
<evidence type="ECO:0008006" key="4">
    <source>
        <dbReference type="Google" id="ProtNLM"/>
    </source>
</evidence>
<sequence length="193" mass="22568">MKNICTFILFLLLFQNYSAQSSDSDFYSKDFKWTIKIPEGFEKVNNEEWAKMQGKGEDALEKTSGQKVINQAKIIFVVKSSNFNYLEANYQPFDPSVDGNYEETNKAVNDVLYQTFKDNMPGSKIDTVSTKEKINNLLFYKYVTKITMPNNMVMELQMYSRLFDKKEFTINIMFMDPKKGEEMINAWKASKFN</sequence>
<accession>J2T846</accession>
<evidence type="ECO:0000313" key="2">
    <source>
        <dbReference type="EMBL" id="EJL74252.1"/>
    </source>
</evidence>
<keyword evidence="1" id="KW-0732">Signal</keyword>
<gene>
    <name evidence="2" type="ORF">PMI13_00985</name>
</gene>
<organism evidence="2 3">
    <name type="scientific">Chryseobacterium populi</name>
    <dbReference type="NCBI Taxonomy" id="1144316"/>
    <lineage>
        <taxon>Bacteria</taxon>
        <taxon>Pseudomonadati</taxon>
        <taxon>Bacteroidota</taxon>
        <taxon>Flavobacteriia</taxon>
        <taxon>Flavobacteriales</taxon>
        <taxon>Weeksellaceae</taxon>
        <taxon>Chryseobacterium group</taxon>
        <taxon>Chryseobacterium</taxon>
    </lineage>
</organism>
<feature type="chain" id="PRO_5003755165" description="PsbP C-terminal domain-containing protein" evidence="1">
    <location>
        <begin position="22"/>
        <end position="193"/>
    </location>
</feature>
<dbReference type="OrthoDB" id="1492466at2"/>
<evidence type="ECO:0000256" key="1">
    <source>
        <dbReference type="SAM" id="SignalP"/>
    </source>
</evidence>
<name>J2T846_9FLAO</name>
<reference evidence="2 3" key="1">
    <citation type="journal article" date="2012" name="J. Bacteriol.">
        <title>Twenty-one genome sequences from Pseudomonas species and 19 genome sequences from diverse bacteria isolated from the rhizosphere and endosphere of Populus deltoides.</title>
        <authorList>
            <person name="Brown S.D."/>
            <person name="Utturkar S.M."/>
            <person name="Klingeman D.M."/>
            <person name="Johnson C.M."/>
            <person name="Martin S.L."/>
            <person name="Land M.L."/>
            <person name="Lu T.Y."/>
            <person name="Schadt C.W."/>
            <person name="Doktycz M.J."/>
            <person name="Pelletier D.A."/>
        </authorList>
    </citation>
    <scope>NUCLEOTIDE SEQUENCE [LARGE SCALE GENOMIC DNA]</scope>
    <source>
        <strain evidence="2 3">CF314</strain>
    </source>
</reference>